<dbReference type="InterPro" id="IPR011032">
    <property type="entry name" value="GroES-like_sf"/>
</dbReference>
<feature type="domain" description="Enoyl reductase (ER)" evidence="1">
    <location>
        <begin position="10"/>
        <end position="317"/>
    </location>
</feature>
<dbReference type="Pfam" id="PF08240">
    <property type="entry name" value="ADH_N"/>
    <property type="match status" value="1"/>
</dbReference>
<dbReference type="SUPFAM" id="SSF51735">
    <property type="entry name" value="NAD(P)-binding Rossmann-fold domains"/>
    <property type="match status" value="1"/>
</dbReference>
<dbReference type="SMART" id="SM00829">
    <property type="entry name" value="PKS_ER"/>
    <property type="match status" value="1"/>
</dbReference>
<dbReference type="Pfam" id="PF13602">
    <property type="entry name" value="ADH_zinc_N_2"/>
    <property type="match status" value="1"/>
</dbReference>
<dbReference type="InterPro" id="IPR013154">
    <property type="entry name" value="ADH-like_N"/>
</dbReference>
<dbReference type="PANTHER" id="PTHR44013">
    <property type="entry name" value="ZINC-TYPE ALCOHOL DEHYDROGENASE-LIKE PROTEIN C16A3.02C"/>
    <property type="match status" value="1"/>
</dbReference>
<accession>A0ABX0G1I9</accession>
<protein>
    <submittedName>
        <fullName evidence="2">NAD(P)-dependent alcohol dehydrogenase</fullName>
    </submittedName>
</protein>
<dbReference type="CDD" id="cd08267">
    <property type="entry name" value="MDR1"/>
    <property type="match status" value="1"/>
</dbReference>
<dbReference type="EMBL" id="JAANHS010000001">
    <property type="protein sequence ID" value="NHB75160.1"/>
    <property type="molecule type" value="Genomic_DNA"/>
</dbReference>
<evidence type="ECO:0000313" key="2">
    <source>
        <dbReference type="EMBL" id="NHB75160.1"/>
    </source>
</evidence>
<dbReference type="InterPro" id="IPR052733">
    <property type="entry name" value="Chloroplast_QOR"/>
</dbReference>
<dbReference type="SUPFAM" id="SSF50129">
    <property type="entry name" value="GroES-like"/>
    <property type="match status" value="1"/>
</dbReference>
<keyword evidence="3" id="KW-1185">Reference proteome</keyword>
<dbReference type="Proteomes" id="UP001515660">
    <property type="component" value="Unassembled WGS sequence"/>
</dbReference>
<evidence type="ECO:0000259" key="1">
    <source>
        <dbReference type="SMART" id="SM00829"/>
    </source>
</evidence>
<dbReference type="InterPro" id="IPR036291">
    <property type="entry name" value="NAD(P)-bd_dom_sf"/>
</dbReference>
<name>A0ABX0G1I9_9RHOB</name>
<evidence type="ECO:0000313" key="3">
    <source>
        <dbReference type="Proteomes" id="UP001515660"/>
    </source>
</evidence>
<dbReference type="Gene3D" id="3.40.50.720">
    <property type="entry name" value="NAD(P)-binding Rossmann-like Domain"/>
    <property type="match status" value="1"/>
</dbReference>
<comment type="caution">
    <text evidence="2">The sequence shown here is derived from an EMBL/GenBank/DDBJ whole genome shotgun (WGS) entry which is preliminary data.</text>
</comment>
<gene>
    <name evidence="2" type="ORF">G8O29_00210</name>
</gene>
<sequence length="321" mass="33394">MKAAIYTAYGPPETIGFVECPIPAPAAGEVLVRVRAAPVTAGDARLRSGRVPRGLGPMLRLAIGWRRPRVAPGWAFAGEVAGLGAGVTGFATGQRVFGLTGFRGGSHREFLVIRADGPLLPLPESLSPEEGAAFFFGGLTAAEFLIDKARLAPGERLLVCGATGAVGGAAVQIGRHLGAQVSATASPANHALARQLGAGEVTDYRAGTPPGPFDVILDVMGRLGWPGARPLLAPAGRYVQITADLWAMLGAALRPRRQGRRIITGTNKDDLASMQRLVALHQAGGYTPVVGQVLPFAHLARAHQIAESFHKPGNLVVVMPA</sequence>
<dbReference type="InterPro" id="IPR020843">
    <property type="entry name" value="ER"/>
</dbReference>
<organism evidence="2 3">
    <name type="scientific">Rhodobacter calidifons</name>
    <dbReference type="NCBI Taxonomy" id="2715277"/>
    <lineage>
        <taxon>Bacteria</taxon>
        <taxon>Pseudomonadati</taxon>
        <taxon>Pseudomonadota</taxon>
        <taxon>Alphaproteobacteria</taxon>
        <taxon>Rhodobacterales</taxon>
        <taxon>Rhodobacter group</taxon>
        <taxon>Rhodobacter</taxon>
    </lineage>
</organism>
<reference evidence="2 3" key="1">
    <citation type="journal article" date="2022" name="Microorganisms">
        <title>Genome Sequence and Characterization of a Xanthorhodopsin-Containing, Aerobic Anoxygenic Phototrophic Rhodobacter Species, Isolated from Mesophilic Conditions at Yellowstone National Park.</title>
        <authorList>
            <person name="Kyndt J.A."/>
            <person name="Robertson S."/>
            <person name="Shoffstall I.B."/>
            <person name="Ramaley R.F."/>
            <person name="Meyer T.E."/>
        </authorList>
    </citation>
    <scope>NUCLEOTIDE SEQUENCE [LARGE SCALE GENOMIC DNA]</scope>
    <source>
        <strain evidence="2 3">M37P</strain>
    </source>
</reference>
<proteinExistence type="predicted"/>
<dbReference type="RefSeq" id="WP_166401221.1">
    <property type="nucleotide sequence ID" value="NZ_JAANHS010000001.1"/>
</dbReference>
<dbReference type="PANTHER" id="PTHR44013:SF1">
    <property type="entry name" value="ZINC-TYPE ALCOHOL DEHYDROGENASE-LIKE PROTEIN C16A3.02C"/>
    <property type="match status" value="1"/>
</dbReference>
<dbReference type="Gene3D" id="3.90.180.10">
    <property type="entry name" value="Medium-chain alcohol dehydrogenases, catalytic domain"/>
    <property type="match status" value="1"/>
</dbReference>